<dbReference type="EMBL" id="JAFDVH010000021">
    <property type="protein sequence ID" value="KAG7457776.1"/>
    <property type="molecule type" value="Genomic_DNA"/>
</dbReference>
<comment type="subcellular location">
    <subcellularLocation>
        <location evidence="1">Secreted</location>
    </subcellularLocation>
</comment>
<dbReference type="GO" id="GO:0031708">
    <property type="term" value="F:endothelin B receptor binding"/>
    <property type="evidence" value="ECO:0007669"/>
    <property type="project" value="TreeGrafter"/>
</dbReference>
<keyword evidence="9" id="KW-0732">Signal</keyword>
<feature type="domain" description="Endothelin-like toxin" evidence="10">
    <location>
        <begin position="104"/>
        <end position="125"/>
    </location>
</feature>
<dbReference type="PANTHER" id="PTHR13874">
    <property type="entry name" value="ENDOTHELIN"/>
    <property type="match status" value="1"/>
</dbReference>
<proteinExistence type="inferred from homology"/>
<dbReference type="GO" id="GO:0005179">
    <property type="term" value="F:hormone activity"/>
    <property type="evidence" value="ECO:0007669"/>
    <property type="project" value="TreeGrafter"/>
</dbReference>
<evidence type="ECO:0000256" key="6">
    <source>
        <dbReference type="ARBA" id="ARBA00040197"/>
    </source>
</evidence>
<keyword evidence="4" id="KW-0838">Vasoactive</keyword>
<evidence type="ECO:0000256" key="9">
    <source>
        <dbReference type="SAM" id="SignalP"/>
    </source>
</evidence>
<evidence type="ECO:0000313" key="12">
    <source>
        <dbReference type="Proteomes" id="UP001046870"/>
    </source>
</evidence>
<evidence type="ECO:0000313" key="11">
    <source>
        <dbReference type="EMBL" id="KAG7457776.1"/>
    </source>
</evidence>
<dbReference type="GO" id="GO:0005615">
    <property type="term" value="C:extracellular space"/>
    <property type="evidence" value="ECO:0007669"/>
    <property type="project" value="TreeGrafter"/>
</dbReference>
<protein>
    <recommendedName>
        <fullName evidence="6">Endothelin-1</fullName>
    </recommendedName>
</protein>
<evidence type="ECO:0000256" key="8">
    <source>
        <dbReference type="SAM" id="MobiDB-lite"/>
    </source>
</evidence>
<evidence type="ECO:0000259" key="10">
    <source>
        <dbReference type="SMART" id="SM00272"/>
    </source>
</evidence>
<dbReference type="SMART" id="SM00272">
    <property type="entry name" value="END"/>
    <property type="match status" value="2"/>
</dbReference>
<dbReference type="InterPro" id="IPR020475">
    <property type="entry name" value="Endothelin"/>
</dbReference>
<dbReference type="GO" id="GO:0003100">
    <property type="term" value="P:regulation of systemic arterial blood pressure by endothelin"/>
    <property type="evidence" value="ECO:0007669"/>
    <property type="project" value="TreeGrafter"/>
</dbReference>
<dbReference type="PROSITE" id="PS00270">
    <property type="entry name" value="ENDOTHELIN"/>
    <property type="match status" value="2"/>
</dbReference>
<evidence type="ECO:0000256" key="5">
    <source>
        <dbReference type="ARBA" id="ARBA00023322"/>
    </source>
</evidence>
<dbReference type="InterPro" id="IPR001928">
    <property type="entry name" value="Endothln-like_toxin"/>
</dbReference>
<dbReference type="GO" id="GO:0014826">
    <property type="term" value="P:vein smooth muscle contraction"/>
    <property type="evidence" value="ECO:0007669"/>
    <property type="project" value="TreeGrafter"/>
</dbReference>
<name>A0A9D3PDL5_MEGAT</name>
<feature type="chain" id="PRO_5038559022" description="Endothelin-1" evidence="9">
    <location>
        <begin position="24"/>
        <end position="193"/>
    </location>
</feature>
<reference evidence="11" key="1">
    <citation type="submission" date="2021-01" db="EMBL/GenBank/DDBJ databases">
        <authorList>
            <person name="Zahm M."/>
            <person name="Roques C."/>
            <person name="Cabau C."/>
            <person name="Klopp C."/>
            <person name="Donnadieu C."/>
            <person name="Jouanno E."/>
            <person name="Lampietro C."/>
            <person name="Louis A."/>
            <person name="Herpin A."/>
            <person name="Echchiki A."/>
            <person name="Berthelot C."/>
            <person name="Parey E."/>
            <person name="Roest-Crollius H."/>
            <person name="Braasch I."/>
            <person name="Postlethwait J."/>
            <person name="Bobe J."/>
            <person name="Montfort J."/>
            <person name="Bouchez O."/>
            <person name="Begum T."/>
            <person name="Mejri S."/>
            <person name="Adams A."/>
            <person name="Chen W.-J."/>
            <person name="Guiguen Y."/>
        </authorList>
    </citation>
    <scope>NUCLEOTIDE SEQUENCE</scope>
    <source>
        <strain evidence="11">YG-15Mar2019-1</strain>
        <tissue evidence="11">Brain</tissue>
    </source>
</reference>
<comment type="caution">
    <text evidence="11">The sequence shown here is derived from an EMBL/GenBank/DDBJ whole genome shotgun (WGS) entry which is preliminary data.</text>
</comment>
<keyword evidence="3" id="KW-0964">Secreted</keyword>
<dbReference type="AlphaFoldDB" id="A0A9D3PDL5"/>
<gene>
    <name evidence="11" type="ORF">MATL_G00230940</name>
</gene>
<dbReference type="OrthoDB" id="9362154at2759"/>
<feature type="domain" description="Endothelin-like toxin" evidence="10">
    <location>
        <begin position="47"/>
        <end position="68"/>
    </location>
</feature>
<feature type="signal peptide" evidence="9">
    <location>
        <begin position="1"/>
        <end position="23"/>
    </location>
</feature>
<evidence type="ECO:0000256" key="4">
    <source>
        <dbReference type="ARBA" id="ARBA00022858"/>
    </source>
</evidence>
<sequence>MELRITFSVIYIIFSGCLHTVTPAPMSEETASVATTSSSAHHTRTKRCSCATFLDKECVYFCHLDIIWINTPERTVSYGLGSAPRKKRSLVKPFVLKRTEQNPRCKCVDKEDSTCATFCQRDNPARLQAAKPPAQGSDCAAWQCVFNLEANKREIKRVGDRSLRGRRPSAWRSPRGAGRRRQAQAWEDEIAAS</sequence>
<organism evidence="11 12">
    <name type="scientific">Megalops atlanticus</name>
    <name type="common">Tarpon</name>
    <name type="synonym">Clupea gigantea</name>
    <dbReference type="NCBI Taxonomy" id="7932"/>
    <lineage>
        <taxon>Eukaryota</taxon>
        <taxon>Metazoa</taxon>
        <taxon>Chordata</taxon>
        <taxon>Craniata</taxon>
        <taxon>Vertebrata</taxon>
        <taxon>Euteleostomi</taxon>
        <taxon>Actinopterygii</taxon>
        <taxon>Neopterygii</taxon>
        <taxon>Teleostei</taxon>
        <taxon>Elopiformes</taxon>
        <taxon>Megalopidae</taxon>
        <taxon>Megalops</taxon>
    </lineage>
</organism>
<dbReference type="PRINTS" id="PR00365">
    <property type="entry name" value="ENDOTHELIN"/>
</dbReference>
<comment type="similarity">
    <text evidence="2">Belongs to the endothelin/sarafotoxin family.</text>
</comment>
<dbReference type="GO" id="GO:0019229">
    <property type="term" value="P:regulation of vasoconstriction"/>
    <property type="evidence" value="ECO:0007669"/>
    <property type="project" value="InterPro"/>
</dbReference>
<evidence type="ECO:0000256" key="7">
    <source>
        <dbReference type="ARBA" id="ARBA00046081"/>
    </source>
</evidence>
<evidence type="ECO:0000256" key="3">
    <source>
        <dbReference type="ARBA" id="ARBA00022525"/>
    </source>
</evidence>
<dbReference type="Proteomes" id="UP001046870">
    <property type="component" value="Chromosome 21"/>
</dbReference>
<keyword evidence="12" id="KW-1185">Reference proteome</keyword>
<feature type="region of interest" description="Disordered" evidence="8">
    <location>
        <begin position="159"/>
        <end position="193"/>
    </location>
</feature>
<evidence type="ECO:0000256" key="1">
    <source>
        <dbReference type="ARBA" id="ARBA00004613"/>
    </source>
</evidence>
<dbReference type="GO" id="GO:0006874">
    <property type="term" value="P:intracellular calcium ion homeostasis"/>
    <property type="evidence" value="ECO:0007669"/>
    <property type="project" value="TreeGrafter"/>
</dbReference>
<dbReference type="Pfam" id="PF00322">
    <property type="entry name" value="Endothelin"/>
    <property type="match status" value="1"/>
</dbReference>
<dbReference type="PROSITE" id="PS51257">
    <property type="entry name" value="PROKAR_LIPOPROTEIN"/>
    <property type="match status" value="1"/>
</dbReference>
<accession>A0A9D3PDL5</accession>
<comment type="function">
    <text evidence="7">Endothelins are endothelium-derived vasoconstrictor peptides. Probable ligand for G-protein coupled receptors EDNRA and EDNRB which activates PTK2B, BCAR1, BCAR3 and, GTPases RAP1 and RHOA cascade in glomerular mesangial cells. Also binds the DEAR/FBXW7-AS1 receptor. Promotes mesenteric arterial wall remodeling via activation of ROCK signaling and subsequent colocalization of NFATC3 with F-actin filaments. NFATC3 then translocates to the nucleus where it subsequently promotes the transcription of the smooth muscle hypertrophy and differentiation marker ACTA2.</text>
</comment>
<evidence type="ECO:0000256" key="2">
    <source>
        <dbReference type="ARBA" id="ARBA00010959"/>
    </source>
</evidence>
<keyword evidence="5" id="KW-0839">Vasoconstrictor</keyword>
<dbReference type="PANTHER" id="PTHR13874:SF10">
    <property type="entry name" value="ENDOTHELIN-1"/>
    <property type="match status" value="1"/>
</dbReference>
<dbReference type="InterPro" id="IPR019764">
    <property type="entry name" value="Endothelin_toxin_CS"/>
</dbReference>
<dbReference type="GO" id="GO:0031707">
    <property type="term" value="F:endothelin A receptor binding"/>
    <property type="evidence" value="ECO:0007669"/>
    <property type="project" value="TreeGrafter"/>
</dbReference>